<dbReference type="PROSITE" id="PS50137">
    <property type="entry name" value="DS_RBD"/>
    <property type="match status" value="1"/>
</dbReference>
<comment type="subcellular location">
    <subcellularLocation>
        <location evidence="9">Cytoplasm</location>
    </subcellularLocation>
</comment>
<keyword evidence="3 9" id="KW-0698">rRNA processing</keyword>
<dbReference type="PANTHER" id="PTHR11207">
    <property type="entry name" value="RIBONUCLEASE III"/>
    <property type="match status" value="1"/>
</dbReference>
<comment type="similarity">
    <text evidence="2">Belongs to the ribonuclease III family.</text>
</comment>
<comment type="cofactor">
    <cofactor evidence="9">
        <name>Mg(2+)</name>
        <dbReference type="ChEBI" id="CHEBI:18420"/>
    </cofactor>
</comment>
<feature type="binding site" evidence="9">
    <location>
        <position position="119"/>
    </location>
    <ligand>
        <name>Mg(2+)</name>
        <dbReference type="ChEBI" id="CHEBI:18420"/>
    </ligand>
</feature>
<evidence type="ECO:0000313" key="12">
    <source>
        <dbReference type="EMBL" id="SBV90435.1"/>
    </source>
</evidence>
<keyword evidence="5 9" id="KW-0540">Nuclease</keyword>
<dbReference type="HAMAP" id="MF_00104">
    <property type="entry name" value="RNase_III"/>
    <property type="match status" value="1"/>
</dbReference>
<dbReference type="GO" id="GO:0019843">
    <property type="term" value="F:rRNA binding"/>
    <property type="evidence" value="ECO:0007669"/>
    <property type="project" value="UniProtKB-KW"/>
</dbReference>
<comment type="subunit">
    <text evidence="9">Homodimer.</text>
</comment>
<feature type="binding site" evidence="9">
    <location>
        <position position="116"/>
    </location>
    <ligand>
        <name>Mg(2+)</name>
        <dbReference type="ChEBI" id="CHEBI:18420"/>
    </ligand>
</feature>
<keyword evidence="9" id="KW-0819">tRNA processing</keyword>
<evidence type="ECO:0000256" key="5">
    <source>
        <dbReference type="ARBA" id="ARBA00022722"/>
    </source>
</evidence>
<keyword evidence="4 9" id="KW-0507">mRNA processing</keyword>
<keyword evidence="9" id="KW-0460">Magnesium</keyword>
<dbReference type="SMART" id="SM00358">
    <property type="entry name" value="DSRM"/>
    <property type="match status" value="1"/>
</dbReference>
<comment type="catalytic activity">
    <reaction evidence="1 9">
        <text>Endonucleolytic cleavage to 5'-phosphomonoester.</text>
        <dbReference type="EC" id="3.1.26.3"/>
    </reaction>
</comment>
<dbReference type="Pfam" id="PF14622">
    <property type="entry name" value="Ribonucleas_3_3"/>
    <property type="match status" value="1"/>
</dbReference>
<dbReference type="InterPro" id="IPR014720">
    <property type="entry name" value="dsRBD_dom"/>
</dbReference>
<keyword evidence="9" id="KW-0479">Metal-binding</keyword>
<organism evidence="12">
    <name type="scientific">uncultured delta proteobacterium</name>
    <dbReference type="NCBI Taxonomy" id="34034"/>
    <lineage>
        <taxon>Bacteria</taxon>
        <taxon>Deltaproteobacteria</taxon>
        <taxon>environmental samples</taxon>
    </lineage>
</organism>
<accession>A0A212IU50</accession>
<evidence type="ECO:0000256" key="7">
    <source>
        <dbReference type="ARBA" id="ARBA00022801"/>
    </source>
</evidence>
<dbReference type="SUPFAM" id="SSF69065">
    <property type="entry name" value="RNase III domain-like"/>
    <property type="match status" value="1"/>
</dbReference>
<name>A0A212IU50_9DELT</name>
<comment type="function">
    <text evidence="9">Digests double-stranded RNA. Involved in the processing of primary rRNA transcript to yield the immediate precursors to the large and small rRNAs (23S and 16S). Processes some mRNAs, and tRNAs when they are encoded in the rRNA operon. Processes pre-crRNA and tracrRNA of type II CRISPR loci if present in the organism.</text>
</comment>
<dbReference type="PANTHER" id="PTHR11207:SF0">
    <property type="entry name" value="RIBONUCLEASE 3"/>
    <property type="match status" value="1"/>
</dbReference>
<feature type="domain" description="RNase III" evidence="11">
    <location>
        <begin position="2"/>
        <end position="130"/>
    </location>
</feature>
<dbReference type="EMBL" id="FLUQ01000001">
    <property type="protein sequence ID" value="SBV90435.1"/>
    <property type="molecule type" value="Genomic_DNA"/>
</dbReference>
<dbReference type="GO" id="GO:0046872">
    <property type="term" value="F:metal ion binding"/>
    <property type="evidence" value="ECO:0007669"/>
    <property type="project" value="UniProtKB-KW"/>
</dbReference>
<dbReference type="Pfam" id="PF00035">
    <property type="entry name" value="dsrm"/>
    <property type="match status" value="1"/>
</dbReference>
<evidence type="ECO:0000256" key="3">
    <source>
        <dbReference type="ARBA" id="ARBA00022552"/>
    </source>
</evidence>
<gene>
    <name evidence="9 12" type="primary">rnc</name>
    <name evidence="12" type="ORF">KL86DPRO_10022</name>
</gene>
<keyword evidence="6 9" id="KW-0255">Endonuclease</keyword>
<keyword evidence="8 9" id="KW-0694">RNA-binding</keyword>
<keyword evidence="7 9" id="KW-0378">Hydrolase</keyword>
<evidence type="ECO:0000259" key="10">
    <source>
        <dbReference type="PROSITE" id="PS50137"/>
    </source>
</evidence>
<evidence type="ECO:0000256" key="1">
    <source>
        <dbReference type="ARBA" id="ARBA00000109"/>
    </source>
</evidence>
<evidence type="ECO:0000256" key="6">
    <source>
        <dbReference type="ARBA" id="ARBA00022759"/>
    </source>
</evidence>
<dbReference type="PROSITE" id="PS00517">
    <property type="entry name" value="RNASE_3_1"/>
    <property type="match status" value="1"/>
</dbReference>
<feature type="binding site" evidence="9">
    <location>
        <position position="43"/>
    </location>
    <ligand>
        <name>Mg(2+)</name>
        <dbReference type="ChEBI" id="CHEBI:18420"/>
    </ligand>
</feature>
<protein>
    <recommendedName>
        <fullName evidence="9">Ribonuclease 3</fullName>
        <ecNumber evidence="9">3.1.26.3</ecNumber>
    </recommendedName>
    <alternativeName>
        <fullName evidence="9">Ribonuclease III</fullName>
        <shortName evidence="9">RNase III</shortName>
    </alternativeName>
</protein>
<dbReference type="InterPro" id="IPR011907">
    <property type="entry name" value="RNase_III"/>
</dbReference>
<evidence type="ECO:0000256" key="2">
    <source>
        <dbReference type="ARBA" id="ARBA00010183"/>
    </source>
</evidence>
<dbReference type="CDD" id="cd00593">
    <property type="entry name" value="RIBOc"/>
    <property type="match status" value="1"/>
</dbReference>
<dbReference type="InterPro" id="IPR000999">
    <property type="entry name" value="RNase_III_dom"/>
</dbReference>
<keyword evidence="9" id="KW-0963">Cytoplasm</keyword>
<dbReference type="GO" id="GO:0006364">
    <property type="term" value="P:rRNA processing"/>
    <property type="evidence" value="ECO:0007669"/>
    <property type="project" value="UniProtKB-UniRule"/>
</dbReference>
<dbReference type="SMART" id="SM00535">
    <property type="entry name" value="RIBOc"/>
    <property type="match status" value="1"/>
</dbReference>
<dbReference type="FunFam" id="1.10.1520.10:FF:000001">
    <property type="entry name" value="Ribonuclease 3"/>
    <property type="match status" value="1"/>
</dbReference>
<evidence type="ECO:0000259" key="11">
    <source>
        <dbReference type="PROSITE" id="PS50142"/>
    </source>
</evidence>
<dbReference type="CDD" id="cd10845">
    <property type="entry name" value="DSRM_RNAse_III_family"/>
    <property type="match status" value="1"/>
</dbReference>
<feature type="active site" evidence="9">
    <location>
        <position position="119"/>
    </location>
</feature>
<keyword evidence="9" id="KW-0699">rRNA-binding</keyword>
<dbReference type="GO" id="GO:0003725">
    <property type="term" value="F:double-stranded RNA binding"/>
    <property type="evidence" value="ECO:0007669"/>
    <property type="project" value="TreeGrafter"/>
</dbReference>
<dbReference type="InterPro" id="IPR036389">
    <property type="entry name" value="RNase_III_sf"/>
</dbReference>
<feature type="active site" evidence="9">
    <location>
        <position position="47"/>
    </location>
</feature>
<sequence>MLQHIEDALGYSFVDKDLLAVALTHSSYANEHGGGAEHNERLEFLGDAVLELCVSSELFNRFSDVREGDLTRMRAKIVSQPFLSGLAQECGLDTALLLGKGEESQGGRERPSLLSDAFEALLGAVYLDGGFDAVTTVVRTVFDGKWPVQKQGGPSKDCKSLLQEVTQRRFKERPVYALVGSSGPEHAKVFTVRVTLPDNREFISDGPSLKRAEQIVACLALEHILPEEELPFPDDVTEDA</sequence>
<evidence type="ECO:0000256" key="8">
    <source>
        <dbReference type="ARBA" id="ARBA00022884"/>
    </source>
</evidence>
<dbReference type="GO" id="GO:0010468">
    <property type="term" value="P:regulation of gene expression"/>
    <property type="evidence" value="ECO:0007669"/>
    <property type="project" value="TreeGrafter"/>
</dbReference>
<dbReference type="GO" id="GO:0004525">
    <property type="term" value="F:ribonuclease III activity"/>
    <property type="evidence" value="ECO:0007669"/>
    <property type="project" value="UniProtKB-UniRule"/>
</dbReference>
<evidence type="ECO:0000256" key="4">
    <source>
        <dbReference type="ARBA" id="ARBA00022664"/>
    </source>
</evidence>
<proteinExistence type="inferred from homology"/>
<feature type="domain" description="DRBM" evidence="10">
    <location>
        <begin position="157"/>
        <end position="226"/>
    </location>
</feature>
<dbReference type="GO" id="GO:0006397">
    <property type="term" value="P:mRNA processing"/>
    <property type="evidence" value="ECO:0007669"/>
    <property type="project" value="UniProtKB-UniRule"/>
</dbReference>
<dbReference type="EC" id="3.1.26.3" evidence="9"/>
<dbReference type="GO" id="GO:0005737">
    <property type="term" value="C:cytoplasm"/>
    <property type="evidence" value="ECO:0007669"/>
    <property type="project" value="UniProtKB-SubCell"/>
</dbReference>
<reference evidence="12" key="1">
    <citation type="submission" date="2016-04" db="EMBL/GenBank/DDBJ databases">
        <authorList>
            <person name="Evans L.H."/>
            <person name="Alamgir A."/>
            <person name="Owens N."/>
            <person name="Weber N.D."/>
            <person name="Virtaneva K."/>
            <person name="Barbian K."/>
            <person name="Babar A."/>
            <person name="Rosenke K."/>
        </authorList>
    </citation>
    <scope>NUCLEOTIDE SEQUENCE</scope>
    <source>
        <strain evidence="12">86</strain>
    </source>
</reference>
<dbReference type="AlphaFoldDB" id="A0A212IU50"/>
<dbReference type="Gene3D" id="1.10.1520.10">
    <property type="entry name" value="Ribonuclease III domain"/>
    <property type="match status" value="1"/>
</dbReference>
<dbReference type="PROSITE" id="PS50142">
    <property type="entry name" value="RNASE_3_2"/>
    <property type="match status" value="1"/>
</dbReference>
<dbReference type="GO" id="GO:0008033">
    <property type="term" value="P:tRNA processing"/>
    <property type="evidence" value="ECO:0007669"/>
    <property type="project" value="UniProtKB-KW"/>
</dbReference>
<dbReference type="Gene3D" id="3.30.160.20">
    <property type="match status" value="1"/>
</dbReference>
<dbReference type="SUPFAM" id="SSF54768">
    <property type="entry name" value="dsRNA-binding domain-like"/>
    <property type="match status" value="1"/>
</dbReference>
<evidence type="ECO:0000256" key="9">
    <source>
        <dbReference type="HAMAP-Rule" id="MF_00104"/>
    </source>
</evidence>
<dbReference type="NCBIfam" id="TIGR02191">
    <property type="entry name" value="RNaseIII"/>
    <property type="match status" value="1"/>
</dbReference>